<feature type="transmembrane region" description="Helical" evidence="1">
    <location>
        <begin position="334"/>
        <end position="353"/>
    </location>
</feature>
<feature type="transmembrane region" description="Helical" evidence="1">
    <location>
        <begin position="152"/>
        <end position="171"/>
    </location>
</feature>
<feature type="transmembrane region" description="Helical" evidence="1">
    <location>
        <begin position="43"/>
        <end position="66"/>
    </location>
</feature>
<comment type="caution">
    <text evidence="2">The sequence shown here is derived from an EMBL/GenBank/DDBJ whole genome shotgun (WGS) entry which is preliminary data.</text>
</comment>
<feature type="transmembrane region" description="Helical" evidence="1">
    <location>
        <begin position="307"/>
        <end position="327"/>
    </location>
</feature>
<dbReference type="PANTHER" id="PTHR36840:SF1">
    <property type="entry name" value="BLL5714 PROTEIN"/>
    <property type="match status" value="1"/>
</dbReference>
<keyword evidence="1" id="KW-0472">Membrane</keyword>
<proteinExistence type="predicted"/>
<gene>
    <name evidence="2" type="ORF">GCM10023214_51850</name>
</gene>
<dbReference type="EMBL" id="BAABIB010000093">
    <property type="protein sequence ID" value="GAA5171528.1"/>
    <property type="molecule type" value="Genomic_DNA"/>
</dbReference>
<dbReference type="Proteomes" id="UP001500192">
    <property type="component" value="Unassembled WGS sequence"/>
</dbReference>
<dbReference type="InterPro" id="IPR010640">
    <property type="entry name" value="Low_temperature_requirement_A"/>
</dbReference>
<dbReference type="RefSeq" id="WP_346055181.1">
    <property type="nucleotide sequence ID" value="NZ_BAABIB010000093.1"/>
</dbReference>
<feature type="transmembrane region" description="Helical" evidence="1">
    <location>
        <begin position="208"/>
        <end position="227"/>
    </location>
</feature>
<reference evidence="3" key="1">
    <citation type="journal article" date="2019" name="Int. J. Syst. Evol. Microbiol.">
        <title>The Global Catalogue of Microorganisms (GCM) 10K type strain sequencing project: providing services to taxonomists for standard genome sequencing and annotation.</title>
        <authorList>
            <consortium name="The Broad Institute Genomics Platform"/>
            <consortium name="The Broad Institute Genome Sequencing Center for Infectious Disease"/>
            <person name="Wu L."/>
            <person name="Ma J."/>
        </authorList>
    </citation>
    <scope>NUCLEOTIDE SEQUENCE [LARGE SCALE GENOMIC DNA]</scope>
    <source>
        <strain evidence="3">JCM 18054</strain>
    </source>
</reference>
<feature type="transmembrane region" description="Helical" evidence="1">
    <location>
        <begin position="233"/>
        <end position="254"/>
    </location>
</feature>
<keyword evidence="3" id="KW-1185">Reference proteome</keyword>
<feature type="transmembrane region" description="Helical" evidence="1">
    <location>
        <begin position="275"/>
        <end position="295"/>
    </location>
</feature>
<keyword evidence="1" id="KW-1133">Transmembrane helix</keyword>
<keyword evidence="1" id="KW-0812">Transmembrane</keyword>
<evidence type="ECO:0000256" key="1">
    <source>
        <dbReference type="SAM" id="Phobius"/>
    </source>
</evidence>
<sequence>MTEGTGTGERHASWLELFFDLVAVAGVAQLSHLVHTTHSWGDAGLYVVCFLAFWTAWMCFTVYGNVAGGATRVAPVFGAMLGLAIMAAAVEGVGGEHARTFAIAYVAVRVLADRVWQSRDVRRIVVDWPAVQVGSGVVPWIVSLWADAPWRYVLWALGLALDLVITFLFAGERAVAGFNRRSEQHRGARPAPQAQFVHLDAAHIGERLGLFMIIVLGEGVLVVTEAMTATEHWAAPLYRTAFGALALLAALWAVMLRHGSGGVPFLGGHALPARVMLPLHCLTAGVVVALASGLGDVIGHGPPPAGTRWLLCGAVAALGLLGSVMGLVAGRGGWWALAVASIAVAGPGLVGWLGAEGSAVVWLLVLVVVAQVAVTRFQLRVTRQ</sequence>
<dbReference type="Pfam" id="PF06772">
    <property type="entry name" value="LtrA"/>
    <property type="match status" value="1"/>
</dbReference>
<protein>
    <submittedName>
        <fullName evidence="2">Low temperature requirement protein A</fullName>
    </submittedName>
</protein>
<accession>A0ABP9R5Y7</accession>
<feature type="transmembrane region" description="Helical" evidence="1">
    <location>
        <begin position="73"/>
        <end position="90"/>
    </location>
</feature>
<feature type="transmembrane region" description="Helical" evidence="1">
    <location>
        <begin position="12"/>
        <end position="31"/>
    </location>
</feature>
<organism evidence="2 3">
    <name type="scientific">Amycolatopsis dongchuanensis</name>
    <dbReference type="NCBI Taxonomy" id="1070866"/>
    <lineage>
        <taxon>Bacteria</taxon>
        <taxon>Bacillati</taxon>
        <taxon>Actinomycetota</taxon>
        <taxon>Actinomycetes</taxon>
        <taxon>Pseudonocardiales</taxon>
        <taxon>Pseudonocardiaceae</taxon>
        <taxon>Amycolatopsis</taxon>
    </lineage>
</organism>
<name>A0ABP9R5Y7_9PSEU</name>
<feature type="transmembrane region" description="Helical" evidence="1">
    <location>
        <begin position="359"/>
        <end position="379"/>
    </location>
</feature>
<evidence type="ECO:0000313" key="2">
    <source>
        <dbReference type="EMBL" id="GAA5171528.1"/>
    </source>
</evidence>
<evidence type="ECO:0000313" key="3">
    <source>
        <dbReference type="Proteomes" id="UP001500192"/>
    </source>
</evidence>
<dbReference type="PANTHER" id="PTHR36840">
    <property type="entry name" value="BLL5714 PROTEIN"/>
    <property type="match status" value="1"/>
</dbReference>